<reference evidence="5" key="1">
    <citation type="submission" date="2019-08" db="EMBL/GenBank/DDBJ databases">
        <authorList>
            <person name="Kucharzyk K."/>
            <person name="Murdoch R.W."/>
            <person name="Higgins S."/>
            <person name="Loffler F."/>
        </authorList>
    </citation>
    <scope>NUCLEOTIDE SEQUENCE</scope>
</reference>
<feature type="domain" description="HTH lacI-type" evidence="4">
    <location>
        <begin position="8"/>
        <end position="57"/>
    </location>
</feature>
<dbReference type="Gene3D" id="1.10.260.40">
    <property type="entry name" value="lambda repressor-like DNA-binding domains"/>
    <property type="match status" value="1"/>
</dbReference>
<dbReference type="Gene3D" id="3.40.50.2300">
    <property type="match status" value="2"/>
</dbReference>
<dbReference type="PANTHER" id="PTHR30146">
    <property type="entry name" value="LACI-RELATED TRANSCRIPTIONAL REPRESSOR"/>
    <property type="match status" value="1"/>
</dbReference>
<dbReference type="EMBL" id="VSSQ01001532">
    <property type="protein sequence ID" value="MPM09124.1"/>
    <property type="molecule type" value="Genomic_DNA"/>
</dbReference>
<evidence type="ECO:0000259" key="4">
    <source>
        <dbReference type="PROSITE" id="PS50932"/>
    </source>
</evidence>
<dbReference type="SUPFAM" id="SSF47413">
    <property type="entry name" value="lambda repressor-like DNA-binding domains"/>
    <property type="match status" value="1"/>
</dbReference>
<dbReference type="Pfam" id="PF00356">
    <property type="entry name" value="LacI"/>
    <property type="match status" value="1"/>
</dbReference>
<proteinExistence type="predicted"/>
<keyword evidence="3" id="KW-0804">Transcription</keyword>
<dbReference type="CDD" id="cd01392">
    <property type="entry name" value="HTH_LacI"/>
    <property type="match status" value="1"/>
</dbReference>
<accession>A0A644X4Q8</accession>
<dbReference type="CDD" id="cd06267">
    <property type="entry name" value="PBP1_LacI_sugar_binding-like"/>
    <property type="match status" value="1"/>
</dbReference>
<dbReference type="InterPro" id="IPR000843">
    <property type="entry name" value="HTH_LacI"/>
</dbReference>
<dbReference type="PANTHER" id="PTHR30146:SF154">
    <property type="entry name" value="TRANSCRIPTION REGULATOR, MEMBER OF GALR FAMILY"/>
    <property type="match status" value="1"/>
</dbReference>
<comment type="caution">
    <text evidence="5">The sequence shown here is derived from an EMBL/GenBank/DDBJ whole genome shotgun (WGS) entry which is preliminary data.</text>
</comment>
<dbReference type="SMART" id="SM00354">
    <property type="entry name" value="HTH_LACI"/>
    <property type="match status" value="1"/>
</dbReference>
<dbReference type="InterPro" id="IPR010982">
    <property type="entry name" value="Lambda_DNA-bd_dom_sf"/>
</dbReference>
<name>A0A644X4Q8_9ZZZZ</name>
<dbReference type="InterPro" id="IPR028082">
    <property type="entry name" value="Peripla_BP_I"/>
</dbReference>
<keyword evidence="1" id="KW-0805">Transcription regulation</keyword>
<evidence type="ECO:0000313" key="5">
    <source>
        <dbReference type="EMBL" id="MPM09124.1"/>
    </source>
</evidence>
<gene>
    <name evidence="5" type="primary">purR_13</name>
    <name evidence="5" type="ORF">SDC9_55440</name>
</gene>
<protein>
    <submittedName>
        <fullName evidence="5">HTH-type transcriptional repressor PurR</fullName>
    </submittedName>
</protein>
<dbReference type="PROSITE" id="PS50932">
    <property type="entry name" value="HTH_LACI_2"/>
    <property type="match status" value="1"/>
</dbReference>
<organism evidence="5">
    <name type="scientific">bioreactor metagenome</name>
    <dbReference type="NCBI Taxonomy" id="1076179"/>
    <lineage>
        <taxon>unclassified sequences</taxon>
        <taxon>metagenomes</taxon>
        <taxon>ecological metagenomes</taxon>
    </lineage>
</organism>
<evidence type="ECO:0000256" key="2">
    <source>
        <dbReference type="ARBA" id="ARBA00023125"/>
    </source>
</evidence>
<evidence type="ECO:0000256" key="3">
    <source>
        <dbReference type="ARBA" id="ARBA00023163"/>
    </source>
</evidence>
<dbReference type="GO" id="GO:0000976">
    <property type="term" value="F:transcription cis-regulatory region binding"/>
    <property type="evidence" value="ECO:0007669"/>
    <property type="project" value="TreeGrafter"/>
</dbReference>
<sequence>MPITRDSVAKRAGVSSATVSRVYNKSLAVSSDLRTRVLEAAEELGYKPNSFAATLRRKGTGNLAFVEFSKQGRAYYWGRLDSFDWFFGRALRGIQQVIEYSSYQLRFYSVSKKEELNELALQCDGIIAYDVDTEEELSFLADLPIPVVVSHHLDKVEGIACVRTDNYQGGRLQASYLKSLGCVSPLYVSGYLESVEPHRQRLAGFRSLYPDADLMTTEIGSQDSISELVGKVTRIAHQYDSLAAVNDLTLFSILLNEKLALPSVGYDASPYHALFLSQVASIDLDSGAIYQEAARMLLSLLAGEEKKCVTITPVLVHSQREATTAFSK</sequence>
<dbReference type="GO" id="GO:0003700">
    <property type="term" value="F:DNA-binding transcription factor activity"/>
    <property type="evidence" value="ECO:0007669"/>
    <property type="project" value="TreeGrafter"/>
</dbReference>
<evidence type="ECO:0000256" key="1">
    <source>
        <dbReference type="ARBA" id="ARBA00023015"/>
    </source>
</evidence>
<keyword evidence="2" id="KW-0238">DNA-binding</keyword>
<dbReference type="SUPFAM" id="SSF53822">
    <property type="entry name" value="Periplasmic binding protein-like I"/>
    <property type="match status" value="1"/>
</dbReference>
<dbReference type="AlphaFoldDB" id="A0A644X4Q8"/>